<protein>
    <submittedName>
        <fullName evidence="1">Uncharacterized protein</fullName>
    </submittedName>
</protein>
<dbReference type="EMBL" id="RZNC01000001">
    <property type="protein sequence ID" value="RWZ67731.1"/>
    <property type="molecule type" value="Genomic_DNA"/>
</dbReference>
<evidence type="ECO:0000313" key="1">
    <source>
        <dbReference type="EMBL" id="RWZ67731.1"/>
    </source>
</evidence>
<dbReference type="Proteomes" id="UP000288603">
    <property type="component" value="Unassembled WGS sequence"/>
</dbReference>
<comment type="caution">
    <text evidence="1">The sequence shown here is derived from an EMBL/GenBank/DDBJ whole genome shotgun (WGS) entry which is preliminary data.</text>
</comment>
<keyword evidence="2" id="KW-1185">Reference proteome</keyword>
<reference evidence="1 2" key="1">
    <citation type="submission" date="2018-12" db="EMBL/GenBank/DDBJ databases">
        <authorList>
            <person name="Li F."/>
        </authorList>
    </citation>
    <scope>NUCLEOTIDE SEQUENCE [LARGE SCALE GENOMIC DNA]</scope>
    <source>
        <strain evidence="1 2">8H24J-4-2</strain>
    </source>
</reference>
<dbReference type="AlphaFoldDB" id="A0A3S4E6X2"/>
<name>A0A3S4E6X2_9MICO</name>
<accession>A0A3S4E6X2</accession>
<dbReference type="OrthoDB" id="5120494at2"/>
<proteinExistence type="predicted"/>
<evidence type="ECO:0000313" key="2">
    <source>
        <dbReference type="Proteomes" id="UP000288603"/>
    </source>
</evidence>
<organism evidence="1 2">
    <name type="scientific">Labedella populi</name>
    <dbReference type="NCBI Taxonomy" id="2498850"/>
    <lineage>
        <taxon>Bacteria</taxon>
        <taxon>Bacillati</taxon>
        <taxon>Actinomycetota</taxon>
        <taxon>Actinomycetes</taxon>
        <taxon>Micrococcales</taxon>
        <taxon>Microbacteriaceae</taxon>
        <taxon>Labedella</taxon>
    </lineage>
</organism>
<sequence length="67" mass="7616">MELLDTVDIDARMYSGGPMIRGHVEVITTLETRRSIRVWCDCEIGEDHEFRRPVQRHPGSSPGVHGI</sequence>
<gene>
    <name evidence="1" type="ORF">ELQ92_00170</name>
</gene>